<dbReference type="InterPro" id="IPR011051">
    <property type="entry name" value="RmlC_Cupin_sf"/>
</dbReference>
<dbReference type="Gene3D" id="1.10.260.40">
    <property type="entry name" value="lambda repressor-like DNA-binding domains"/>
    <property type="match status" value="1"/>
</dbReference>
<dbReference type="InterPro" id="IPR014710">
    <property type="entry name" value="RmlC-like_jellyroll"/>
</dbReference>
<name>A0A1G6GIL0_9MICO</name>
<dbReference type="Pfam" id="PF07883">
    <property type="entry name" value="Cupin_2"/>
    <property type="match status" value="1"/>
</dbReference>
<dbReference type="CDD" id="cd02209">
    <property type="entry name" value="cupin_XRE_C"/>
    <property type="match status" value="1"/>
</dbReference>
<evidence type="ECO:0000313" key="4">
    <source>
        <dbReference type="EMBL" id="SDB81851.1"/>
    </source>
</evidence>
<dbReference type="STRING" id="993073.AS029_00320"/>
<evidence type="ECO:0000313" key="5">
    <source>
        <dbReference type="Proteomes" id="UP000183203"/>
    </source>
</evidence>
<dbReference type="Gene3D" id="2.60.120.10">
    <property type="entry name" value="Jelly Rolls"/>
    <property type="match status" value="1"/>
</dbReference>
<keyword evidence="1" id="KW-0238">DNA-binding</keyword>
<sequence length="233" mass="24119">MPQPPLAEDAVEIRAVAAVGTGSDPEPGPDLDATPEADRAAAPEPSASVGARIRDLRQARGLSARALAKTLGISPSAVSQIERGVMQPSVSRLIAITDALGVPLVAAFDPASDRPVEPAGPSGFTLQRSGQSPDIVLDSGVSFRRLTPGSAPGVDYFESVYPPGTSAHGADGLFHHEGYEVGTVVSGELTIDFEAERVILRAGDAISYPCSVPHRLHNTGAVDAVAHWLIVHA</sequence>
<dbReference type="PANTHER" id="PTHR46797">
    <property type="entry name" value="HTH-TYPE TRANSCRIPTIONAL REGULATOR"/>
    <property type="match status" value="1"/>
</dbReference>
<evidence type="ECO:0000259" key="3">
    <source>
        <dbReference type="PROSITE" id="PS50943"/>
    </source>
</evidence>
<reference evidence="4 5" key="1">
    <citation type="submission" date="2016-09" db="EMBL/GenBank/DDBJ databases">
        <authorList>
            <person name="Capua I."/>
            <person name="De Benedictis P."/>
            <person name="Joannis T."/>
            <person name="Lombin L.H."/>
            <person name="Cattoli G."/>
        </authorList>
    </citation>
    <scope>NUCLEOTIDE SEQUENCE [LARGE SCALE GENOMIC DNA]</scope>
    <source>
        <strain evidence="4 5">NIO-1002</strain>
    </source>
</reference>
<dbReference type="InterPro" id="IPR013096">
    <property type="entry name" value="Cupin_2"/>
</dbReference>
<dbReference type="GO" id="GO:0003700">
    <property type="term" value="F:DNA-binding transcription factor activity"/>
    <property type="evidence" value="ECO:0007669"/>
    <property type="project" value="TreeGrafter"/>
</dbReference>
<dbReference type="InterPro" id="IPR050807">
    <property type="entry name" value="TransReg_Diox_bact_type"/>
</dbReference>
<dbReference type="InterPro" id="IPR001387">
    <property type="entry name" value="Cro/C1-type_HTH"/>
</dbReference>
<proteinExistence type="predicted"/>
<gene>
    <name evidence="4" type="ORF">SAMN05216418_0296</name>
</gene>
<dbReference type="OrthoDB" id="5114244at2"/>
<dbReference type="PROSITE" id="PS50943">
    <property type="entry name" value="HTH_CROC1"/>
    <property type="match status" value="1"/>
</dbReference>
<dbReference type="SMART" id="SM00530">
    <property type="entry name" value="HTH_XRE"/>
    <property type="match status" value="1"/>
</dbReference>
<dbReference type="SUPFAM" id="SSF51182">
    <property type="entry name" value="RmlC-like cupins"/>
    <property type="match status" value="1"/>
</dbReference>
<dbReference type="RefSeq" id="WP_074615787.1">
    <property type="nucleotide sequence ID" value="NZ_FMYG01000001.1"/>
</dbReference>
<dbReference type="GO" id="GO:0003677">
    <property type="term" value="F:DNA binding"/>
    <property type="evidence" value="ECO:0007669"/>
    <property type="project" value="UniProtKB-KW"/>
</dbReference>
<evidence type="ECO:0000256" key="1">
    <source>
        <dbReference type="ARBA" id="ARBA00023125"/>
    </source>
</evidence>
<feature type="region of interest" description="Disordered" evidence="2">
    <location>
        <begin position="18"/>
        <end position="48"/>
    </location>
</feature>
<dbReference type="Pfam" id="PF01381">
    <property type="entry name" value="HTH_3"/>
    <property type="match status" value="1"/>
</dbReference>
<dbReference type="GO" id="GO:0005829">
    <property type="term" value="C:cytosol"/>
    <property type="evidence" value="ECO:0007669"/>
    <property type="project" value="TreeGrafter"/>
</dbReference>
<dbReference type="InterPro" id="IPR010982">
    <property type="entry name" value="Lambda_DNA-bd_dom_sf"/>
</dbReference>
<dbReference type="AlphaFoldDB" id="A0A1G6GIL0"/>
<dbReference type="PANTHER" id="PTHR46797:SF1">
    <property type="entry name" value="METHYLPHOSPHONATE SYNTHASE"/>
    <property type="match status" value="1"/>
</dbReference>
<dbReference type="Proteomes" id="UP000183203">
    <property type="component" value="Unassembled WGS sequence"/>
</dbReference>
<protein>
    <submittedName>
        <fullName evidence="4">Transcriptional regulator, XRE family with cupin sensor</fullName>
    </submittedName>
</protein>
<feature type="domain" description="HTH cro/C1-type" evidence="3">
    <location>
        <begin position="53"/>
        <end position="108"/>
    </location>
</feature>
<accession>A0A1G6GIL0</accession>
<organism evidence="4 5">
    <name type="scientific">Microbacterium enclense</name>
    <dbReference type="NCBI Taxonomy" id="993073"/>
    <lineage>
        <taxon>Bacteria</taxon>
        <taxon>Bacillati</taxon>
        <taxon>Actinomycetota</taxon>
        <taxon>Actinomycetes</taxon>
        <taxon>Micrococcales</taxon>
        <taxon>Microbacteriaceae</taxon>
        <taxon>Microbacterium</taxon>
    </lineage>
</organism>
<evidence type="ECO:0000256" key="2">
    <source>
        <dbReference type="SAM" id="MobiDB-lite"/>
    </source>
</evidence>
<dbReference type="SUPFAM" id="SSF47413">
    <property type="entry name" value="lambda repressor-like DNA-binding domains"/>
    <property type="match status" value="1"/>
</dbReference>
<dbReference type="EMBL" id="FMYG01000001">
    <property type="protein sequence ID" value="SDB81851.1"/>
    <property type="molecule type" value="Genomic_DNA"/>
</dbReference>
<dbReference type="CDD" id="cd00093">
    <property type="entry name" value="HTH_XRE"/>
    <property type="match status" value="1"/>
</dbReference>